<dbReference type="EC" id="6.3.5.3" evidence="6"/>
<comment type="subcellular location">
    <subcellularLocation>
        <location evidence="6">Cytoplasm</location>
    </subcellularLocation>
</comment>
<dbReference type="InterPro" id="IPR036604">
    <property type="entry name" value="PurS-like_sf"/>
</dbReference>
<dbReference type="GO" id="GO:0004642">
    <property type="term" value="F:phosphoribosylformylglycinamidine synthase activity"/>
    <property type="evidence" value="ECO:0007669"/>
    <property type="project" value="UniProtKB-UniRule"/>
</dbReference>
<keyword evidence="2 6" id="KW-0436">Ligase</keyword>
<dbReference type="GO" id="GO:0006189">
    <property type="term" value="P:'de novo' IMP biosynthetic process"/>
    <property type="evidence" value="ECO:0007669"/>
    <property type="project" value="UniProtKB-UniRule"/>
</dbReference>
<dbReference type="GO" id="GO:0005524">
    <property type="term" value="F:ATP binding"/>
    <property type="evidence" value="ECO:0007669"/>
    <property type="project" value="UniProtKB-UniRule"/>
</dbReference>
<dbReference type="STRING" id="868864.Dester_0725"/>
<dbReference type="HOGENOM" id="CLU_164833_3_0_0"/>
<evidence type="ECO:0000256" key="3">
    <source>
        <dbReference type="ARBA" id="ARBA00022741"/>
    </source>
</evidence>
<organism evidence="7 8">
    <name type="scientific">Desulfurobacterium thermolithotrophum (strain DSM 11699 / BSA)</name>
    <dbReference type="NCBI Taxonomy" id="868864"/>
    <lineage>
        <taxon>Bacteria</taxon>
        <taxon>Pseudomonadati</taxon>
        <taxon>Aquificota</taxon>
        <taxon>Aquificia</taxon>
        <taxon>Desulfurobacteriales</taxon>
        <taxon>Desulfurobacteriaceae</taxon>
        <taxon>Desulfurobacterium</taxon>
    </lineage>
</organism>
<dbReference type="InterPro" id="IPR003850">
    <property type="entry name" value="PurS"/>
</dbReference>
<evidence type="ECO:0000256" key="1">
    <source>
        <dbReference type="ARBA" id="ARBA00022490"/>
    </source>
</evidence>
<dbReference type="OrthoDB" id="9799101at2"/>
<reference evidence="8" key="2">
    <citation type="submission" date="2011-02" db="EMBL/GenBank/DDBJ databases">
        <title>The complete genome of Desulfurobacterium thermolithotrophum DSM 11699.</title>
        <authorList>
            <consortium name="US DOE Joint Genome Institute (JGI-PGF)"/>
            <person name="Lucas S."/>
            <person name="Copeland A."/>
            <person name="Lapidus A."/>
            <person name="Bruce D."/>
            <person name="Goodwin L."/>
            <person name="Pitluck S."/>
            <person name="Kyrpides N."/>
            <person name="Mavromatis K."/>
            <person name="Pagani I."/>
            <person name="Ivanova N."/>
            <person name="Mikhailova N."/>
            <person name="Daligault H."/>
            <person name="Detter J.C."/>
            <person name="Tapia R."/>
            <person name="Han C."/>
            <person name="Land M."/>
            <person name="Hauser L."/>
            <person name="Markowitz V."/>
            <person name="Cheng J.-F."/>
            <person name="Hugenholtz P."/>
            <person name="Woyke T."/>
            <person name="Wu D."/>
            <person name="Spring S."/>
            <person name="Brambilla E."/>
            <person name="Klenk H.-P."/>
            <person name="Eisen J.A."/>
        </authorList>
    </citation>
    <scope>NUCLEOTIDE SEQUENCE [LARGE SCALE GENOMIC DNA]</scope>
    <source>
        <strain evidence="8">DSM 11699 / BSA</strain>
    </source>
</reference>
<dbReference type="KEGG" id="dte:Dester_0725"/>
<comment type="pathway">
    <text evidence="6">Purine metabolism; IMP biosynthesis via de novo pathway; 5-amino-1-(5-phospho-D-ribosyl)imidazole from N(2)-formyl-N(1)-(5-phospho-D-ribosyl)glycinamide: step 1/2.</text>
</comment>
<dbReference type="Gene3D" id="3.30.1280.10">
    <property type="entry name" value="Phosphoribosylformylglycinamidine synthase subunit PurS"/>
    <property type="match status" value="1"/>
</dbReference>
<dbReference type="PANTHER" id="PTHR34696:SF1">
    <property type="entry name" value="PHOSPHORIBOSYLFORMYLGLYCINAMIDINE SYNTHASE SUBUNIT PURS"/>
    <property type="match status" value="1"/>
</dbReference>
<dbReference type="AlphaFoldDB" id="F0S3E9"/>
<evidence type="ECO:0000313" key="7">
    <source>
        <dbReference type="EMBL" id="ADY73371.1"/>
    </source>
</evidence>
<sequence>MANYFVKIFITYRKGVLDPQGIAVEKAAHSLGFEKVKNVKVGKYITMNIEADSPEEVKREIEEMAKKFLVNPVIEEYTYEVEEVKR</sequence>
<keyword evidence="1 6" id="KW-0963">Cytoplasm</keyword>
<dbReference type="PANTHER" id="PTHR34696">
    <property type="entry name" value="PHOSPHORIBOSYLFORMYLGLYCINAMIDINE SYNTHASE SUBUNIT PURS"/>
    <property type="match status" value="1"/>
</dbReference>
<keyword evidence="3 6" id="KW-0547">Nucleotide-binding</keyword>
<evidence type="ECO:0000256" key="4">
    <source>
        <dbReference type="ARBA" id="ARBA00022755"/>
    </source>
</evidence>
<dbReference type="Pfam" id="PF02700">
    <property type="entry name" value="PurS"/>
    <property type="match status" value="1"/>
</dbReference>
<protein>
    <recommendedName>
        <fullName evidence="6">Phosphoribosylformylglycinamidine synthase subunit PurS</fullName>
        <shortName evidence="6">FGAM synthase</shortName>
        <ecNumber evidence="6">6.3.5.3</ecNumber>
    </recommendedName>
    <alternativeName>
        <fullName evidence="6">Formylglycinamide ribonucleotide amidotransferase subunit III</fullName>
        <shortName evidence="6">FGAR amidotransferase III</shortName>
        <shortName evidence="6">FGAR-AT III</shortName>
    </alternativeName>
    <alternativeName>
        <fullName evidence="6">Phosphoribosylformylglycinamidine synthase subunit III</fullName>
    </alternativeName>
</protein>
<keyword evidence="8" id="KW-1185">Reference proteome</keyword>
<evidence type="ECO:0000256" key="2">
    <source>
        <dbReference type="ARBA" id="ARBA00022598"/>
    </source>
</evidence>
<dbReference type="NCBIfam" id="TIGR00302">
    <property type="entry name" value="phosphoribosylformylglycinamidine synthase subunit PurS"/>
    <property type="match status" value="1"/>
</dbReference>
<evidence type="ECO:0000256" key="5">
    <source>
        <dbReference type="ARBA" id="ARBA00022840"/>
    </source>
</evidence>
<name>F0S3E9_DESTD</name>
<dbReference type="HAMAP" id="MF_01926">
    <property type="entry name" value="PurS"/>
    <property type="match status" value="1"/>
</dbReference>
<comment type="function">
    <text evidence="6">Part of the phosphoribosylformylglycinamidine synthase complex involved in the purines biosynthetic pathway. Catalyzes the ATP-dependent conversion of formylglycinamide ribonucleotide (FGAR) and glutamine to yield formylglycinamidine ribonucleotide (FGAM) and glutamate. The FGAM synthase complex is composed of three subunits. PurQ produces an ammonia molecule by converting glutamine to glutamate. PurL transfers the ammonia molecule to FGAR to form FGAM in an ATP-dependent manner. PurS interacts with PurQ and PurL and is thought to assist in the transfer of the ammonia molecule from PurQ to PurL.</text>
</comment>
<dbReference type="GO" id="GO:0005737">
    <property type="term" value="C:cytoplasm"/>
    <property type="evidence" value="ECO:0007669"/>
    <property type="project" value="UniProtKB-SubCell"/>
</dbReference>
<dbReference type="InParanoid" id="F0S3E9"/>
<reference evidence="7 8" key="1">
    <citation type="journal article" date="2011" name="Stand. Genomic Sci.">
        <title>Complete genome sequence of the thermophilic sulfur-reducer Desulfurobacterium thermolithotrophum type strain (BSA(T)) from a deep-sea hydrothermal vent.</title>
        <authorList>
            <person name="Goker M."/>
            <person name="Daligault H."/>
            <person name="Mwirichia R."/>
            <person name="Lapidus A."/>
            <person name="Lucas S."/>
            <person name="Deshpande S."/>
            <person name="Pagani I."/>
            <person name="Tapia R."/>
            <person name="Cheng J.F."/>
            <person name="Goodwin L."/>
            <person name="Pitluck S."/>
            <person name="Liolios K."/>
            <person name="Ivanova N."/>
            <person name="Mavromatis K."/>
            <person name="Mikhailova N."/>
            <person name="Pati A."/>
            <person name="Chen A."/>
            <person name="Palaniappan K."/>
            <person name="Han C."/>
            <person name="Land M."/>
            <person name="Hauser L."/>
            <person name="Pan C."/>
            <person name="Brambilla E.M."/>
            <person name="Rohde M."/>
            <person name="Spring S."/>
            <person name="Sikorski J."/>
            <person name="Wirth R."/>
            <person name="Detter J.C."/>
            <person name="Woyke T."/>
            <person name="Bristow J."/>
            <person name="Eisen J.A."/>
            <person name="Markowitz V."/>
            <person name="Hugenholtz P."/>
            <person name="Kyrpides N.C."/>
            <person name="Klenk H.P."/>
        </authorList>
    </citation>
    <scope>NUCLEOTIDE SEQUENCE [LARGE SCALE GENOMIC DNA]</scope>
    <source>
        <strain evidence="8">DSM 11699 / BSA</strain>
    </source>
</reference>
<dbReference type="NCBIfam" id="NF004630">
    <property type="entry name" value="PRK05974.1"/>
    <property type="match status" value="1"/>
</dbReference>
<comment type="similarity">
    <text evidence="6">Belongs to the PurS family.</text>
</comment>
<dbReference type="eggNOG" id="COG1828">
    <property type="taxonomic scope" value="Bacteria"/>
</dbReference>
<keyword evidence="4 6" id="KW-0658">Purine biosynthesis</keyword>
<dbReference type="UniPathway" id="UPA00074">
    <property type="reaction ID" value="UER00128"/>
</dbReference>
<evidence type="ECO:0000256" key="6">
    <source>
        <dbReference type="HAMAP-Rule" id="MF_01926"/>
    </source>
</evidence>
<comment type="subunit">
    <text evidence="6">Part of the FGAM synthase complex composed of 1 PurL, 1 PurQ and 2 PurS subunits.</text>
</comment>
<proteinExistence type="inferred from homology"/>
<keyword evidence="5 6" id="KW-0067">ATP-binding</keyword>
<gene>
    <name evidence="6" type="primary">purS</name>
    <name evidence="7" type="ordered locus">Dester_0725</name>
</gene>
<dbReference type="SUPFAM" id="SSF82697">
    <property type="entry name" value="PurS-like"/>
    <property type="match status" value="1"/>
</dbReference>
<dbReference type="RefSeq" id="WP_013638326.1">
    <property type="nucleotide sequence ID" value="NC_015185.1"/>
</dbReference>
<evidence type="ECO:0000313" key="8">
    <source>
        <dbReference type="Proteomes" id="UP000007102"/>
    </source>
</evidence>
<accession>F0S3E9</accession>
<dbReference type="Proteomes" id="UP000007102">
    <property type="component" value="Chromosome"/>
</dbReference>
<comment type="catalytic activity">
    <reaction evidence="6">
        <text>N(2)-formyl-N(1)-(5-phospho-beta-D-ribosyl)glycinamide + L-glutamine + ATP + H2O = 2-formamido-N(1)-(5-O-phospho-beta-D-ribosyl)acetamidine + L-glutamate + ADP + phosphate + H(+)</text>
        <dbReference type="Rhea" id="RHEA:17129"/>
        <dbReference type="ChEBI" id="CHEBI:15377"/>
        <dbReference type="ChEBI" id="CHEBI:15378"/>
        <dbReference type="ChEBI" id="CHEBI:29985"/>
        <dbReference type="ChEBI" id="CHEBI:30616"/>
        <dbReference type="ChEBI" id="CHEBI:43474"/>
        <dbReference type="ChEBI" id="CHEBI:58359"/>
        <dbReference type="ChEBI" id="CHEBI:147286"/>
        <dbReference type="ChEBI" id="CHEBI:147287"/>
        <dbReference type="ChEBI" id="CHEBI:456216"/>
        <dbReference type="EC" id="6.3.5.3"/>
    </reaction>
</comment>
<dbReference type="EMBL" id="CP002543">
    <property type="protein sequence ID" value="ADY73371.1"/>
    <property type="molecule type" value="Genomic_DNA"/>
</dbReference>